<feature type="compositionally biased region" description="Low complexity" evidence="6">
    <location>
        <begin position="168"/>
        <end position="186"/>
    </location>
</feature>
<dbReference type="Pfam" id="PF05672">
    <property type="entry name" value="MAP7"/>
    <property type="match status" value="1"/>
</dbReference>
<keyword evidence="5" id="KW-0206">Cytoskeleton</keyword>
<proteinExistence type="inferred from homology"/>
<protein>
    <recommendedName>
        <fullName evidence="9">Ensconsin-like</fullName>
    </recommendedName>
</protein>
<evidence type="ECO:0000256" key="2">
    <source>
        <dbReference type="ARBA" id="ARBA00007525"/>
    </source>
</evidence>
<feature type="compositionally biased region" description="Basic and acidic residues" evidence="6">
    <location>
        <begin position="270"/>
        <end position="302"/>
    </location>
</feature>
<evidence type="ECO:0000256" key="3">
    <source>
        <dbReference type="ARBA" id="ARBA00022490"/>
    </source>
</evidence>
<dbReference type="GO" id="GO:0015630">
    <property type="term" value="C:microtubule cytoskeleton"/>
    <property type="evidence" value="ECO:0007669"/>
    <property type="project" value="InterPro"/>
</dbReference>
<feature type="region of interest" description="Disordered" evidence="6">
    <location>
        <begin position="1"/>
        <end position="20"/>
    </location>
</feature>
<comment type="subcellular location">
    <subcellularLocation>
        <location evidence="1">Cytoplasm</location>
        <location evidence="1">Cytoskeleton</location>
    </subcellularLocation>
</comment>
<dbReference type="AlphaFoldDB" id="A0A8C4NGA2"/>
<evidence type="ECO:0000256" key="5">
    <source>
        <dbReference type="ARBA" id="ARBA00023212"/>
    </source>
</evidence>
<keyword evidence="8" id="KW-1185">Reference proteome</keyword>
<feature type="region of interest" description="Disordered" evidence="6">
    <location>
        <begin position="351"/>
        <end position="503"/>
    </location>
</feature>
<reference evidence="7" key="1">
    <citation type="submission" date="2025-08" db="UniProtKB">
        <authorList>
            <consortium name="Ensembl"/>
        </authorList>
    </citation>
    <scope>IDENTIFICATION</scope>
</reference>
<feature type="compositionally biased region" description="Pro residues" evidence="6">
    <location>
        <begin position="209"/>
        <end position="222"/>
    </location>
</feature>
<dbReference type="PANTHER" id="PTHR15073">
    <property type="entry name" value="MICROTUBULE-ASSOCIATED PROTEIN"/>
    <property type="match status" value="1"/>
</dbReference>
<accession>A0A8C4NGA2</accession>
<dbReference type="GeneTree" id="ENSGT00950000182941"/>
<organism evidence="7 8">
    <name type="scientific">Eptatretus burgeri</name>
    <name type="common">Inshore hagfish</name>
    <dbReference type="NCBI Taxonomy" id="7764"/>
    <lineage>
        <taxon>Eukaryota</taxon>
        <taxon>Metazoa</taxon>
        <taxon>Chordata</taxon>
        <taxon>Craniata</taxon>
        <taxon>Vertebrata</taxon>
        <taxon>Cyclostomata</taxon>
        <taxon>Myxini</taxon>
        <taxon>Myxiniformes</taxon>
        <taxon>Myxinidae</taxon>
        <taxon>Eptatretinae</taxon>
        <taxon>Eptatretus</taxon>
    </lineage>
</organism>
<dbReference type="OMA" id="ANNIACH"/>
<evidence type="ECO:0000313" key="7">
    <source>
        <dbReference type="Ensembl" id="ENSEBUP00000002069.1"/>
    </source>
</evidence>
<evidence type="ECO:0000256" key="1">
    <source>
        <dbReference type="ARBA" id="ARBA00004245"/>
    </source>
</evidence>
<feature type="compositionally biased region" description="Basic and acidic residues" evidence="6">
    <location>
        <begin position="351"/>
        <end position="420"/>
    </location>
</feature>
<feature type="compositionally biased region" description="Basic and acidic residues" evidence="6">
    <location>
        <begin position="429"/>
        <end position="448"/>
    </location>
</feature>
<sequence>MEVSGGPDGPRSRTNMDGETLYLMQQNEVRCQDEGLDCRCLTAEQRRKQRLSQEQDQSDSSSQRTTPRPKRWSWQGDSSGSSSSPNSPSSPVRHGKINKSLSSALISSPDRAYGSGRGRIRDVSMGGKWPEAVRPPRSPSPPHTPEGGCSPNSKRASSPGMGDRKLGRSSPGGRRRASPSTRMPQSPSLPPLPQSRGSSGSPGTGGYPSKPPSPARQRPPSPGNLRPARRNSEKQRSGRGTPERRGKGSRAREADEGEAHTPAGTTDPEEAARALAENRRLMREQREREELERQKREEEEKRALEEAFLRAAEERARRAEEARVQEARAAEERALRRRQEEAALFEQQRLREEAEARAQEEAERQREERERLFLKEEQERFERKKRLEEIMKRTRKPSVDRKDLTPEEPKEDTVTSKKGEITNGEVMSQEERPVGADVDTKEQDKGDGEIVGEEDGSERAASDEETDDVQSMDVSPISKDEGLSSSSFSPLRENAYTQPMAPGLNSINSSSNCFQASGLGPGSPTGTVVIEKLVHLTESLVPVLPLPMSCLHPPTVVAGDKTVVVSENGRSVEMMLVLATAVLPLYHHKYGILSQS</sequence>
<keyword evidence="4" id="KW-0175">Coiled coil</keyword>
<dbReference type="Ensembl" id="ENSEBUT00000002415.1">
    <property type="protein sequence ID" value="ENSEBUP00000002069.1"/>
    <property type="gene ID" value="ENSEBUG00000001652.1"/>
</dbReference>
<feature type="compositionally biased region" description="Basic and acidic residues" evidence="6">
    <location>
        <begin position="230"/>
        <end position="259"/>
    </location>
</feature>
<dbReference type="Proteomes" id="UP000694388">
    <property type="component" value="Unplaced"/>
</dbReference>
<dbReference type="PANTHER" id="PTHR15073:SF1">
    <property type="entry name" value="RETICULOCYTE-BINDING PROTEIN HOMOLOG 2A"/>
    <property type="match status" value="1"/>
</dbReference>
<evidence type="ECO:0000256" key="4">
    <source>
        <dbReference type="ARBA" id="ARBA00023054"/>
    </source>
</evidence>
<feature type="compositionally biased region" description="Low complexity" evidence="6">
    <location>
        <begin position="78"/>
        <end position="91"/>
    </location>
</feature>
<feature type="region of interest" description="Disordered" evidence="6">
    <location>
        <begin position="46"/>
        <end position="302"/>
    </location>
</feature>
<dbReference type="GO" id="GO:0000226">
    <property type="term" value="P:microtubule cytoskeleton organization"/>
    <property type="evidence" value="ECO:0007669"/>
    <property type="project" value="InterPro"/>
</dbReference>
<dbReference type="InterPro" id="IPR008604">
    <property type="entry name" value="MAP7_fam"/>
</dbReference>
<feature type="compositionally biased region" description="Low complexity" evidence="6">
    <location>
        <begin position="52"/>
        <end position="64"/>
    </location>
</feature>
<evidence type="ECO:0000256" key="6">
    <source>
        <dbReference type="SAM" id="MobiDB-lite"/>
    </source>
</evidence>
<evidence type="ECO:0000313" key="8">
    <source>
        <dbReference type="Proteomes" id="UP000694388"/>
    </source>
</evidence>
<evidence type="ECO:0008006" key="9">
    <source>
        <dbReference type="Google" id="ProtNLM"/>
    </source>
</evidence>
<name>A0A8C4NGA2_EPTBU</name>
<keyword evidence="3" id="KW-0963">Cytoplasm</keyword>
<reference evidence="7" key="2">
    <citation type="submission" date="2025-09" db="UniProtKB">
        <authorList>
            <consortium name="Ensembl"/>
        </authorList>
    </citation>
    <scope>IDENTIFICATION</scope>
</reference>
<comment type="similarity">
    <text evidence="2">Belongs to the MAP7 family.</text>
</comment>
<dbReference type="InterPro" id="IPR051483">
    <property type="entry name" value="MAP7_domain-containing"/>
</dbReference>